<dbReference type="InterPro" id="IPR015421">
    <property type="entry name" value="PyrdxlP-dep_Trfase_major"/>
</dbReference>
<evidence type="ECO:0000259" key="5">
    <source>
        <dbReference type="Pfam" id="PF00155"/>
    </source>
</evidence>
<evidence type="ECO:0000256" key="1">
    <source>
        <dbReference type="ARBA" id="ARBA00001933"/>
    </source>
</evidence>
<dbReference type="CDD" id="cd00609">
    <property type="entry name" value="AAT_like"/>
    <property type="match status" value="1"/>
</dbReference>
<comment type="similarity">
    <text evidence="4">Belongs to the class-I pyridoxal-phosphate-dependent aminotransferase family.</text>
</comment>
<evidence type="ECO:0000313" key="7">
    <source>
        <dbReference type="Proteomes" id="UP000319296"/>
    </source>
</evidence>
<dbReference type="NCBIfam" id="NF006756">
    <property type="entry name" value="PRK09276.1"/>
    <property type="match status" value="1"/>
</dbReference>
<dbReference type="GO" id="GO:0008483">
    <property type="term" value="F:transaminase activity"/>
    <property type="evidence" value="ECO:0007669"/>
    <property type="project" value="UniProtKB-KW"/>
</dbReference>
<dbReference type="PROSITE" id="PS00105">
    <property type="entry name" value="AA_TRANSFER_CLASS_1"/>
    <property type="match status" value="1"/>
</dbReference>
<dbReference type="Gene3D" id="3.40.640.10">
    <property type="entry name" value="Type I PLP-dependent aspartate aminotransferase-like (Major domain)"/>
    <property type="match status" value="1"/>
</dbReference>
<dbReference type="Proteomes" id="UP000319296">
    <property type="component" value="Unassembled WGS sequence"/>
</dbReference>
<sequence length="397" mass="44157">MKQTEAINQNSFKFAERLNKLPVYLFAEIDRLKQEVKAKGVNVISFGIGDPDLSAPKSIVNVLKEESEIDINQKYPSYEGLLKFRESAANWYEKRFGVLLDPQTEVLSLIGSKEGIGHLPLAFVNPGDIVLVPDPGYPVYNAGTIFAGGTPYIMPLKQENDFLPDFSIIPKSVFEKTRIMFLNYPNNPTSAKADKFFFSEVVKLAKKHNFIVAHDFAYSEVFTGDGDAEPESFLSVKGAKDIGVEFHSLSKTFNMTGFRIGFVCGNKQILSGLGAVKTNLDSGIFQPIQIAGAYGLNNELQVIKENNKIYRKRKDLLVEGLERLGYNVYKSDVTFYVWAKVPVEGTSSKDFALSLLNDKGIVVTPGSGFGEYGEGYIRFSLTISEDLIKEALERMAQ</sequence>
<dbReference type="EMBL" id="SGBB01000016">
    <property type="protein sequence ID" value="RZD18002.1"/>
    <property type="molecule type" value="Genomic_DNA"/>
</dbReference>
<reference evidence="6 7" key="1">
    <citation type="journal article" date="2019" name="ISME J.">
        <title>Insights into ecological role of a new deltaproteobacterial order Candidatus Acidulodesulfobacterales by metagenomics and metatranscriptomics.</title>
        <authorList>
            <person name="Tan S."/>
            <person name="Liu J."/>
            <person name="Fang Y."/>
            <person name="Hedlund B.P."/>
            <person name="Lian Z.H."/>
            <person name="Huang L.Y."/>
            <person name="Li J.T."/>
            <person name="Huang L.N."/>
            <person name="Li W.J."/>
            <person name="Jiang H.C."/>
            <person name="Dong H.L."/>
            <person name="Shu W.S."/>
        </authorList>
    </citation>
    <scope>NUCLEOTIDE SEQUENCE [LARGE SCALE GENOMIC DNA]</scope>
    <source>
        <strain evidence="6">AP1</strain>
    </source>
</reference>
<dbReference type="Pfam" id="PF00155">
    <property type="entry name" value="Aminotran_1_2"/>
    <property type="match status" value="1"/>
</dbReference>
<dbReference type="SUPFAM" id="SSF53383">
    <property type="entry name" value="PLP-dependent transferases"/>
    <property type="match status" value="1"/>
</dbReference>
<comment type="caution">
    <text evidence="6">The sequence shown here is derived from an EMBL/GenBank/DDBJ whole genome shotgun (WGS) entry which is preliminary data.</text>
</comment>
<dbReference type="PANTHER" id="PTHR42832">
    <property type="entry name" value="AMINO ACID AMINOTRANSFERASE"/>
    <property type="match status" value="1"/>
</dbReference>
<accession>A0A519BL48</accession>
<dbReference type="Gene3D" id="3.90.1150.10">
    <property type="entry name" value="Aspartate Aminotransferase, domain 1"/>
    <property type="match status" value="1"/>
</dbReference>
<evidence type="ECO:0000256" key="3">
    <source>
        <dbReference type="ARBA" id="ARBA00022679"/>
    </source>
</evidence>
<evidence type="ECO:0000256" key="4">
    <source>
        <dbReference type="RuleBase" id="RU000481"/>
    </source>
</evidence>
<comment type="cofactor">
    <cofactor evidence="1 4">
        <name>pyridoxal 5'-phosphate</name>
        <dbReference type="ChEBI" id="CHEBI:597326"/>
    </cofactor>
</comment>
<evidence type="ECO:0000256" key="2">
    <source>
        <dbReference type="ARBA" id="ARBA00022576"/>
    </source>
</evidence>
<name>A0A519BL48_9DELT</name>
<dbReference type="GO" id="GO:0030170">
    <property type="term" value="F:pyridoxal phosphate binding"/>
    <property type="evidence" value="ECO:0007669"/>
    <property type="project" value="InterPro"/>
</dbReference>
<dbReference type="InterPro" id="IPR050881">
    <property type="entry name" value="LL-DAP_aminotransferase"/>
</dbReference>
<proteinExistence type="inferred from homology"/>
<dbReference type="PANTHER" id="PTHR42832:SF3">
    <property type="entry name" value="L-GLUTAMINE--4-(METHYLSULFANYL)-2-OXOBUTANOATE AMINOTRANSFERASE"/>
    <property type="match status" value="1"/>
</dbReference>
<evidence type="ECO:0000313" key="6">
    <source>
        <dbReference type="EMBL" id="RZD18002.1"/>
    </source>
</evidence>
<dbReference type="InterPro" id="IPR004838">
    <property type="entry name" value="NHTrfase_class1_PyrdxlP-BS"/>
</dbReference>
<gene>
    <name evidence="6" type="ORF">EVG15_08075</name>
</gene>
<keyword evidence="3 4" id="KW-0808">Transferase</keyword>
<dbReference type="InterPro" id="IPR015422">
    <property type="entry name" value="PyrdxlP-dep_Trfase_small"/>
</dbReference>
<dbReference type="AlphaFoldDB" id="A0A519BL48"/>
<dbReference type="InterPro" id="IPR015424">
    <property type="entry name" value="PyrdxlP-dep_Trfase"/>
</dbReference>
<organism evidence="6 7">
    <name type="scientific">Candidatus Acididesulfobacter diazotrophicus</name>
    <dbReference type="NCBI Taxonomy" id="2597226"/>
    <lineage>
        <taxon>Bacteria</taxon>
        <taxon>Deltaproteobacteria</taxon>
        <taxon>Candidatus Acidulodesulfobacterales</taxon>
        <taxon>Candidatus Acididesulfobacter</taxon>
    </lineage>
</organism>
<protein>
    <recommendedName>
        <fullName evidence="4">Aminotransferase</fullName>
        <ecNumber evidence="4">2.6.1.-</ecNumber>
    </recommendedName>
</protein>
<feature type="domain" description="Aminotransferase class I/classII large" evidence="5">
    <location>
        <begin position="42"/>
        <end position="394"/>
    </location>
</feature>
<dbReference type="EC" id="2.6.1.-" evidence="4"/>
<keyword evidence="2 4" id="KW-0032">Aminotransferase</keyword>
<dbReference type="InterPro" id="IPR004839">
    <property type="entry name" value="Aminotransferase_I/II_large"/>
</dbReference>